<proteinExistence type="predicted"/>
<protein>
    <submittedName>
        <fullName evidence="1">Uncharacterized protein</fullName>
    </submittedName>
</protein>
<gene>
    <name evidence="1" type="ORF">MarFTMF_171</name>
</gene>
<reference evidence="1" key="1">
    <citation type="submission" date="2023-07" db="EMBL/GenBank/DDBJ databases">
        <authorList>
            <person name="Xia Y."/>
        </authorList>
    </citation>
    <scope>NUCLEOTIDE SEQUENCE</scope>
    <source>
        <strain evidence="1">F</strain>
    </source>
</reference>
<sequence>MEEDVRKESVWNGKVEETRKWEYPKNVQKEKDGEERAEGRYVSVSFVKIFDIFKYFLRDDIFLLVWKV</sequence>
<evidence type="ECO:0000313" key="1">
    <source>
        <dbReference type="EMBL" id="WNL49687.1"/>
    </source>
</evidence>
<accession>A0AA96EL86</accession>
<name>A0AA96EL86_9VIRU</name>
<organism evidence="1">
    <name type="scientific">Marseillevirus sp</name>
    <dbReference type="NCBI Taxonomy" id="2809551"/>
    <lineage>
        <taxon>Viruses</taxon>
        <taxon>Varidnaviria</taxon>
        <taxon>Bamfordvirae</taxon>
        <taxon>Nucleocytoviricota</taxon>
        <taxon>Megaviricetes</taxon>
        <taxon>Pimascovirales</taxon>
        <taxon>Pimascovirales incertae sedis</taxon>
        <taxon>Marseilleviridae</taxon>
        <taxon>Marseillevirus</taxon>
    </lineage>
</organism>
<dbReference type="EMBL" id="OR343188">
    <property type="protein sequence ID" value="WNL49687.1"/>
    <property type="molecule type" value="Genomic_DNA"/>
</dbReference>